<evidence type="ECO:0000313" key="2">
    <source>
        <dbReference type="Proteomes" id="UP001597425"/>
    </source>
</evidence>
<dbReference type="RefSeq" id="WP_265722403.1">
    <property type="nucleotide sequence ID" value="NZ_JAPIVK010000022.1"/>
</dbReference>
<protein>
    <recommendedName>
        <fullName evidence="3">Transposase</fullName>
    </recommendedName>
</protein>
<proteinExistence type="predicted"/>
<accession>A0ABW5EFA6</accession>
<comment type="caution">
    <text evidence="1">The sequence shown here is derived from an EMBL/GenBank/DDBJ whole genome shotgun (WGS) entry which is preliminary data.</text>
</comment>
<gene>
    <name evidence="1" type="ORF">ACFSKX_15345</name>
</gene>
<organism evidence="1 2">
    <name type="scientific">Microbulbifer halophilus</name>
    <dbReference type="NCBI Taxonomy" id="453963"/>
    <lineage>
        <taxon>Bacteria</taxon>
        <taxon>Pseudomonadati</taxon>
        <taxon>Pseudomonadota</taxon>
        <taxon>Gammaproteobacteria</taxon>
        <taxon>Cellvibrionales</taxon>
        <taxon>Microbulbiferaceae</taxon>
        <taxon>Microbulbifer</taxon>
    </lineage>
</organism>
<name>A0ABW5EFA6_9GAMM</name>
<sequence length="90" mass="10583">MLQDYLELVDWSGRCLRDDKRGAIESGLPPILERLQIDPQHWLYLNRNFESRFKSLVGTTHSVRSACERLGKRWVQGIRDCERYLSPPIP</sequence>
<evidence type="ECO:0008006" key="3">
    <source>
        <dbReference type="Google" id="ProtNLM"/>
    </source>
</evidence>
<dbReference type="EMBL" id="JBHUJD010000022">
    <property type="protein sequence ID" value="MFD2311803.1"/>
    <property type="molecule type" value="Genomic_DNA"/>
</dbReference>
<evidence type="ECO:0000313" key="1">
    <source>
        <dbReference type="EMBL" id="MFD2311803.1"/>
    </source>
</evidence>
<reference evidence="2" key="1">
    <citation type="journal article" date="2019" name="Int. J. Syst. Evol. Microbiol.">
        <title>The Global Catalogue of Microorganisms (GCM) 10K type strain sequencing project: providing services to taxonomists for standard genome sequencing and annotation.</title>
        <authorList>
            <consortium name="The Broad Institute Genomics Platform"/>
            <consortium name="The Broad Institute Genome Sequencing Center for Infectious Disease"/>
            <person name="Wu L."/>
            <person name="Ma J."/>
        </authorList>
    </citation>
    <scope>NUCLEOTIDE SEQUENCE [LARGE SCALE GENOMIC DNA]</scope>
    <source>
        <strain evidence="2">KCTC 12848</strain>
    </source>
</reference>
<dbReference type="Proteomes" id="UP001597425">
    <property type="component" value="Unassembled WGS sequence"/>
</dbReference>
<keyword evidence="2" id="KW-1185">Reference proteome</keyword>